<dbReference type="EC" id="5.4.4.2" evidence="3"/>
<reference evidence="7" key="1">
    <citation type="submission" date="2016-06" db="EMBL/GenBank/DDBJ databases">
        <title>Identification of putative biosynthetic pathways for the production of bioactive secondary metabolites by the marine actinomycete Kocuria kristinae RUTW2-3.</title>
        <authorList>
            <person name="Waterworth S.C."/>
            <person name="Walmsley T.A."/>
            <person name="Matongo T."/>
            <person name="Davies-Coleman M.T."/>
            <person name="Dorrington R.A."/>
        </authorList>
    </citation>
    <scope>NUCLEOTIDE SEQUENCE [LARGE SCALE GENOMIC DNA]</scope>
    <source>
        <strain evidence="7">RUTW2-3</strain>
    </source>
</reference>
<evidence type="ECO:0000256" key="1">
    <source>
        <dbReference type="ARBA" id="ARBA00000799"/>
    </source>
</evidence>
<evidence type="ECO:0000256" key="5">
    <source>
        <dbReference type="ARBA" id="ARBA00041564"/>
    </source>
</evidence>
<gene>
    <name evidence="7" type="ORF">AN277_0200095</name>
</gene>
<evidence type="ECO:0000313" key="7">
    <source>
        <dbReference type="EMBL" id="OAX52990.1"/>
    </source>
</evidence>
<evidence type="ECO:0000313" key="8">
    <source>
        <dbReference type="Proteomes" id="UP000053171"/>
    </source>
</evidence>
<dbReference type="Pfam" id="PF00425">
    <property type="entry name" value="Chorismate_bind"/>
    <property type="match status" value="1"/>
</dbReference>
<evidence type="ECO:0000256" key="2">
    <source>
        <dbReference type="ARBA" id="ARBA00005297"/>
    </source>
</evidence>
<dbReference type="GO" id="GO:0008909">
    <property type="term" value="F:isochorismate synthase activity"/>
    <property type="evidence" value="ECO:0007669"/>
    <property type="project" value="UniProtKB-EC"/>
</dbReference>
<evidence type="ECO:0000256" key="3">
    <source>
        <dbReference type="ARBA" id="ARBA00012824"/>
    </source>
</evidence>
<dbReference type="SUPFAM" id="SSF56322">
    <property type="entry name" value="ADC synthase"/>
    <property type="match status" value="1"/>
</dbReference>
<dbReference type="AlphaFoldDB" id="A0A199NVY3"/>
<proteinExistence type="inferred from homology"/>
<dbReference type="PANTHER" id="PTHR42839">
    <property type="entry name" value="ISOCHORISMATE SYNTHASE ENTC"/>
    <property type="match status" value="1"/>
</dbReference>
<evidence type="ECO:0000259" key="6">
    <source>
        <dbReference type="Pfam" id="PF00425"/>
    </source>
</evidence>
<keyword evidence="4" id="KW-0413">Isomerase</keyword>
<organism evidence="7 8">
    <name type="scientific">Rothia kristinae</name>
    <dbReference type="NCBI Taxonomy" id="37923"/>
    <lineage>
        <taxon>Bacteria</taxon>
        <taxon>Bacillati</taxon>
        <taxon>Actinomycetota</taxon>
        <taxon>Actinomycetes</taxon>
        <taxon>Micrococcales</taxon>
        <taxon>Micrococcaceae</taxon>
        <taxon>Rothia</taxon>
    </lineage>
</organism>
<dbReference type="InterPro" id="IPR015890">
    <property type="entry name" value="Chorismate_C"/>
</dbReference>
<sequence>MSPTLPAFCMSTPWGRVRGEDPLTGLPEAQALAAAAEHGTAVAGLLPFHPVQEPLLLVPRRWERTPAQDSRPGDPEPTAQAAALPAPRAVHGLDSPAFREVVAAAVARLHDGQLEKIVLSRLLRLDYDAAAPLDPAAVHRNLLAQHPRAYVFACRDPRAGEGQEVETPWHLGASPELVMSVRDGVCTTHPLAGSASRAGARDATEDVQIGEQLMRSPKDRGEHATVIQDIARRLDPLCEELDVPAAPSLLATPQLWHLGTRITGRLKPGVTALDAARAIHPTPAICGSPRDTALRMIEELEPHRRGFFGGLVGWCGPDGDGEWALNLRSARVGARRAVLFAGAGIVEGSTPDGEHAETGTKLSTFLAALGLDARARPAR</sequence>
<dbReference type="InterPro" id="IPR004561">
    <property type="entry name" value="IsoChor_synthase"/>
</dbReference>
<dbReference type="InterPro" id="IPR005801">
    <property type="entry name" value="ADC_synthase"/>
</dbReference>
<dbReference type="Gene3D" id="3.60.120.10">
    <property type="entry name" value="Anthranilate synthase"/>
    <property type="match status" value="1"/>
</dbReference>
<name>A0A199NVY3_9MICC</name>
<dbReference type="RefSeq" id="WP_055684414.1">
    <property type="nucleotide sequence ID" value="NZ_JADPWM010000005.1"/>
</dbReference>
<feature type="domain" description="Chorismate-utilising enzyme C-terminal" evidence="6">
    <location>
        <begin position="96"/>
        <end position="361"/>
    </location>
</feature>
<comment type="catalytic activity">
    <reaction evidence="1">
        <text>chorismate = isochorismate</text>
        <dbReference type="Rhea" id="RHEA:18985"/>
        <dbReference type="ChEBI" id="CHEBI:29748"/>
        <dbReference type="ChEBI" id="CHEBI:29780"/>
        <dbReference type="EC" id="5.4.4.2"/>
    </reaction>
</comment>
<keyword evidence="8" id="KW-1185">Reference proteome</keyword>
<dbReference type="EMBL" id="LJBJ02000001">
    <property type="protein sequence ID" value="OAX52990.1"/>
    <property type="molecule type" value="Genomic_DNA"/>
</dbReference>
<comment type="similarity">
    <text evidence="2">Belongs to the isochorismate synthase family.</text>
</comment>
<comment type="caution">
    <text evidence="7">The sequence shown here is derived from an EMBL/GenBank/DDBJ whole genome shotgun (WGS) entry which is preliminary data.</text>
</comment>
<dbReference type="Proteomes" id="UP000053171">
    <property type="component" value="Unassembled WGS sequence"/>
</dbReference>
<accession>A0A199NVY3</accession>
<dbReference type="PANTHER" id="PTHR42839:SF2">
    <property type="entry name" value="ISOCHORISMATE SYNTHASE ENTC"/>
    <property type="match status" value="1"/>
</dbReference>
<dbReference type="NCBIfam" id="TIGR00543">
    <property type="entry name" value="isochor_syn"/>
    <property type="match status" value="1"/>
</dbReference>
<protein>
    <recommendedName>
        <fullName evidence="3">isochorismate synthase</fullName>
        <ecNumber evidence="3">5.4.4.2</ecNumber>
    </recommendedName>
    <alternativeName>
        <fullName evidence="5">Isochorismate mutase</fullName>
    </alternativeName>
</protein>
<evidence type="ECO:0000256" key="4">
    <source>
        <dbReference type="ARBA" id="ARBA00023235"/>
    </source>
</evidence>